<feature type="compositionally biased region" description="Low complexity" evidence="1">
    <location>
        <begin position="368"/>
        <end position="381"/>
    </location>
</feature>
<reference evidence="2 3" key="1">
    <citation type="submission" date="2019-02" db="EMBL/GenBank/DDBJ databases">
        <title>Haloarcula mannanilyticum sp. nov., a mannan degrading haloarchaeon isolated from commercial salt.</title>
        <authorList>
            <person name="Enomoto S."/>
            <person name="Shimane Y."/>
            <person name="Kamekura M."/>
            <person name="Ito T."/>
            <person name="Moriya O."/>
            <person name="Ihara K."/>
            <person name="Takahashi-Ando N."/>
            <person name="Fukushima Y."/>
            <person name="Yoshida Y."/>
            <person name="Usama R."/>
            <person name="Takai K."/>
            <person name="Minegishi H."/>
        </authorList>
    </citation>
    <scope>NUCLEOTIDE SEQUENCE [LARGE SCALE GENOMIC DNA]</scope>
    <source>
        <strain evidence="2 3">MD130-1</strain>
    </source>
</reference>
<evidence type="ECO:0000256" key="1">
    <source>
        <dbReference type="SAM" id="MobiDB-lite"/>
    </source>
</evidence>
<accession>A0A4C2ELN6</accession>
<sequence>MENVIDLQSSDRPEIFDRADTDGLFGRTRRLQQPLGQHVPTTETPRYLAYNDRAGVTTAQGDGEALTPAGDYRAFLLATTVQVRFVVGDDTGDRTVSLPYEDIVAVDCTSGLRTSTLEIVTVGEDRWVFECKGDLAPVQRFVDEATQRWTRMLTECDRAESQVEAAANALEAGNIDTAAARIASAQEALGSGRRRVETLGEETAAAIDDRLQRVQTRIDTCQRRRHVKAAEKHRDVARRAWESQEYESAADAYAQATDEYDRALAVTAPQPSAATIKSARNAVEDEYTELLSAPVDVAQVAASAARAATDPAERASHWEDALDRYRTAYELDWGRERRFDGDRASLRQALADIAVEVVDAHREAGRQRAVGGAPDRAAPAAECEDAEAHFERAREVAAELVPDRRDPSADEPAVTSEELAGIEAVPKSR</sequence>
<feature type="region of interest" description="Disordered" evidence="1">
    <location>
        <begin position="366"/>
        <end position="429"/>
    </location>
</feature>
<name>A0A4C2ELN6_9EURY</name>
<keyword evidence="3" id="KW-1185">Reference proteome</keyword>
<evidence type="ECO:0000313" key="2">
    <source>
        <dbReference type="EMBL" id="GCF13533.1"/>
    </source>
</evidence>
<dbReference type="RefSeq" id="WP_137683181.1">
    <property type="nucleotide sequence ID" value="NZ_BIXZ01000002.1"/>
</dbReference>
<evidence type="ECO:0008006" key="4">
    <source>
        <dbReference type="Google" id="ProtNLM"/>
    </source>
</evidence>
<dbReference type="Proteomes" id="UP000304382">
    <property type="component" value="Unassembled WGS sequence"/>
</dbReference>
<organism evidence="2 3">
    <name type="scientific">Haloarcula mannanilytica</name>
    <dbReference type="NCBI Taxonomy" id="2509225"/>
    <lineage>
        <taxon>Archaea</taxon>
        <taxon>Methanobacteriati</taxon>
        <taxon>Methanobacteriota</taxon>
        <taxon>Stenosarchaea group</taxon>
        <taxon>Halobacteria</taxon>
        <taxon>Halobacteriales</taxon>
        <taxon>Haloarculaceae</taxon>
        <taxon>Haloarcula</taxon>
    </lineage>
</organism>
<dbReference type="AlphaFoldDB" id="A0A4C2ELN6"/>
<feature type="compositionally biased region" description="Basic and acidic residues" evidence="1">
    <location>
        <begin position="386"/>
        <end position="408"/>
    </location>
</feature>
<protein>
    <recommendedName>
        <fullName evidence="4">YokE-like PH domain-containing protein</fullName>
    </recommendedName>
</protein>
<comment type="caution">
    <text evidence="2">The sequence shown here is derived from an EMBL/GenBank/DDBJ whole genome shotgun (WGS) entry which is preliminary data.</text>
</comment>
<dbReference type="OrthoDB" id="237693at2157"/>
<gene>
    <name evidence="2" type="ORF">Harman_14680</name>
</gene>
<proteinExistence type="predicted"/>
<evidence type="ECO:0000313" key="3">
    <source>
        <dbReference type="Proteomes" id="UP000304382"/>
    </source>
</evidence>
<dbReference type="EMBL" id="BIXZ01000002">
    <property type="protein sequence ID" value="GCF13533.1"/>
    <property type="molecule type" value="Genomic_DNA"/>
</dbReference>